<keyword evidence="6" id="KW-0732">Signal</keyword>
<dbReference type="Pfam" id="PF01832">
    <property type="entry name" value="Glucosaminidase"/>
    <property type="match status" value="1"/>
</dbReference>
<evidence type="ECO:0000256" key="2">
    <source>
        <dbReference type="ARBA" id="ARBA00022670"/>
    </source>
</evidence>
<keyword evidence="9" id="KW-1185">Reference proteome</keyword>
<dbReference type="Proteomes" id="UP000002026">
    <property type="component" value="Chromosome"/>
</dbReference>
<keyword evidence="2" id="KW-0645">Protease</keyword>
<proteinExistence type="inferred from homology"/>
<feature type="compositionally biased region" description="Acidic residues" evidence="5">
    <location>
        <begin position="91"/>
        <end position="101"/>
    </location>
</feature>
<dbReference type="InterPro" id="IPR002901">
    <property type="entry name" value="MGlyc_endo_b_GlcNAc-like_dom"/>
</dbReference>
<dbReference type="Gene3D" id="1.10.530.10">
    <property type="match status" value="1"/>
</dbReference>
<evidence type="ECO:0000256" key="5">
    <source>
        <dbReference type="SAM" id="MobiDB-lite"/>
    </source>
</evidence>
<dbReference type="InterPro" id="IPR000064">
    <property type="entry name" value="NLP_P60_dom"/>
</dbReference>
<gene>
    <name evidence="8" type="ordered locus">Shel_27980</name>
</gene>
<dbReference type="PANTHER" id="PTHR33308:SF9">
    <property type="entry name" value="PEPTIDOGLYCAN HYDROLASE FLGJ"/>
    <property type="match status" value="1"/>
</dbReference>
<evidence type="ECO:0000256" key="3">
    <source>
        <dbReference type="ARBA" id="ARBA00022801"/>
    </source>
</evidence>
<dbReference type="PROSITE" id="PS51935">
    <property type="entry name" value="NLPC_P60"/>
    <property type="match status" value="1"/>
</dbReference>
<organism evidence="8 9">
    <name type="scientific">Slackia heliotrinireducens (strain ATCC 29202 / DSM 20476 / NCTC 11029 / RHS 1)</name>
    <name type="common">Peptococcus heliotrinreducens</name>
    <dbReference type="NCBI Taxonomy" id="471855"/>
    <lineage>
        <taxon>Bacteria</taxon>
        <taxon>Bacillati</taxon>
        <taxon>Actinomycetota</taxon>
        <taxon>Coriobacteriia</taxon>
        <taxon>Eggerthellales</taxon>
        <taxon>Eggerthellaceae</taxon>
        <taxon>Slackia</taxon>
    </lineage>
</organism>
<dbReference type="CAZy" id="GH73">
    <property type="family name" value="Glycoside Hydrolase Family 73"/>
</dbReference>
<comment type="similarity">
    <text evidence="1">Belongs to the peptidase C40 family.</text>
</comment>
<dbReference type="eggNOG" id="COG0791">
    <property type="taxonomic scope" value="Bacteria"/>
</dbReference>
<protein>
    <submittedName>
        <fullName evidence="8">Muramidase (Flagellum-specific)</fullName>
    </submittedName>
</protein>
<dbReference type="HOGENOM" id="CLU_424461_0_0_11"/>
<dbReference type="AlphaFoldDB" id="C7N454"/>
<dbReference type="GO" id="GO:0004040">
    <property type="term" value="F:amidase activity"/>
    <property type="evidence" value="ECO:0007669"/>
    <property type="project" value="InterPro"/>
</dbReference>
<dbReference type="InterPro" id="IPR038765">
    <property type="entry name" value="Papain-like_cys_pep_sf"/>
</dbReference>
<feature type="compositionally biased region" description="Acidic residues" evidence="5">
    <location>
        <begin position="64"/>
        <end position="84"/>
    </location>
</feature>
<feature type="signal peptide" evidence="6">
    <location>
        <begin position="1"/>
        <end position="21"/>
    </location>
</feature>
<dbReference type="GO" id="GO:0006508">
    <property type="term" value="P:proteolysis"/>
    <property type="evidence" value="ECO:0007669"/>
    <property type="project" value="UniProtKB-KW"/>
</dbReference>
<dbReference type="SMART" id="SM00047">
    <property type="entry name" value="LYZ2"/>
    <property type="match status" value="1"/>
</dbReference>
<sequence>MTLALTLVLPFGMTSPLGAFAEESEGAEGAATEPVAAEETNTAETPVIVEGAVPAENQPAVVETPEEASAEDEVTAEEPVESDGETTPAAEDGESEAADDVVETPAVERDVAAILEAARAAGMAGLDELTRYLNGEQLSVEELARIDVAVLATIDADLAAQIAALQTPADITEPEPDQPSTDDKTTDEDKPAVEEPVVEEQEPVVEAAPTETAAEAEAEVIVPNWSYNGDTSYTPRAYGVSLTTEKFIAVIGEASRKYAAENDLYASVMIAQAILESGSGNSGLSQPPYFNLFGVKGAYDGEGVTMLTSEDDGTGSYYTINAQFRSYPSYRASLLDYVDLLTSSYYAGARKSVAGSPAAVCNYLEGRYATSTSYSENLQDLILTYDLTRFDEPLDYELSEEYWVGVSDKELCDVLAIDEGSLPATITADWLAGTLSNYPVAQAVLSGEVNVPASVADLNVADVESGEAAIASDATEADMLSAALSALAAENHYGPMRVTIDGARNVTAVEESRDLVDLTVEATTHLGTPYLLGAAGPDAFDCSGLVWRSYQDALGTTLPRESASQVQVGQDVDFADLHAGDLLFFVNSGGTVVHVAMYLGEGCYIESADNGVQVTALENGSPVIAKRILETQPVDVDVEAADPEA</sequence>
<reference evidence="8 9" key="1">
    <citation type="journal article" date="2009" name="Stand. Genomic Sci.">
        <title>Complete genome sequence of Slackia heliotrinireducens type strain (RHS 1).</title>
        <authorList>
            <person name="Pukall R."/>
            <person name="Lapidus A."/>
            <person name="Nolan M."/>
            <person name="Copeland A."/>
            <person name="Glavina Del Rio T."/>
            <person name="Lucas S."/>
            <person name="Chen F."/>
            <person name="Tice H."/>
            <person name="Cheng J.F."/>
            <person name="Chertkov O."/>
            <person name="Bruce D."/>
            <person name="Goodwin L."/>
            <person name="Kuske C."/>
            <person name="Brettin T."/>
            <person name="Detter J.C."/>
            <person name="Han C."/>
            <person name="Pitluck S."/>
            <person name="Pati A."/>
            <person name="Mavrommatis K."/>
            <person name="Ivanova N."/>
            <person name="Ovchinnikova G."/>
            <person name="Chen A."/>
            <person name="Palaniappan K."/>
            <person name="Schneider S."/>
            <person name="Rohde M."/>
            <person name="Chain P."/>
            <person name="D'haeseleer P."/>
            <person name="Goker M."/>
            <person name="Bristow J."/>
            <person name="Eisen J.A."/>
            <person name="Markowitz V."/>
            <person name="Kyrpides N.C."/>
            <person name="Klenk H.P."/>
            <person name="Hugenholtz P."/>
        </authorList>
    </citation>
    <scope>NUCLEOTIDE SEQUENCE [LARGE SCALE GENOMIC DNA]</scope>
    <source>
        <strain evidence="9">ATCC 29202 / DSM 20476 / NCTC 11029 / RHS 1</strain>
    </source>
</reference>
<dbReference type="InterPro" id="IPR051056">
    <property type="entry name" value="Glycosyl_Hydrolase_73"/>
</dbReference>
<evidence type="ECO:0000313" key="8">
    <source>
        <dbReference type="EMBL" id="ACV23790.1"/>
    </source>
</evidence>
<evidence type="ECO:0000259" key="7">
    <source>
        <dbReference type="PROSITE" id="PS51935"/>
    </source>
</evidence>
<dbReference type="eggNOG" id="COG1705">
    <property type="taxonomic scope" value="Bacteria"/>
</dbReference>
<feature type="domain" description="NlpC/P60" evidence="7">
    <location>
        <begin position="512"/>
        <end position="635"/>
    </location>
</feature>
<feature type="region of interest" description="Disordered" evidence="5">
    <location>
        <begin position="23"/>
        <end position="101"/>
    </location>
</feature>
<feature type="compositionally biased region" description="Basic and acidic residues" evidence="5">
    <location>
        <begin position="181"/>
        <end position="193"/>
    </location>
</feature>
<dbReference type="EMBL" id="CP001684">
    <property type="protein sequence ID" value="ACV23790.1"/>
    <property type="molecule type" value="Genomic_DNA"/>
</dbReference>
<dbReference type="KEGG" id="shi:Shel_27980"/>
<name>C7N454_SLAHD</name>
<evidence type="ECO:0000256" key="4">
    <source>
        <dbReference type="ARBA" id="ARBA00022807"/>
    </source>
</evidence>
<evidence type="ECO:0000313" key="9">
    <source>
        <dbReference type="Proteomes" id="UP000002026"/>
    </source>
</evidence>
<dbReference type="SUPFAM" id="SSF54001">
    <property type="entry name" value="Cysteine proteinases"/>
    <property type="match status" value="1"/>
</dbReference>
<dbReference type="STRING" id="471855.Shel_27980"/>
<feature type="chain" id="PRO_5002980678" evidence="6">
    <location>
        <begin position="22"/>
        <end position="645"/>
    </location>
</feature>
<keyword evidence="3" id="KW-0378">Hydrolase</keyword>
<feature type="region of interest" description="Disordered" evidence="5">
    <location>
        <begin position="166"/>
        <end position="205"/>
    </location>
</feature>
<evidence type="ECO:0000256" key="6">
    <source>
        <dbReference type="SAM" id="SignalP"/>
    </source>
</evidence>
<dbReference type="GO" id="GO:0008234">
    <property type="term" value="F:cysteine-type peptidase activity"/>
    <property type="evidence" value="ECO:0007669"/>
    <property type="project" value="UniProtKB-KW"/>
</dbReference>
<dbReference type="PANTHER" id="PTHR33308">
    <property type="entry name" value="PEPTIDOGLYCAN HYDROLASE FLGJ"/>
    <property type="match status" value="1"/>
</dbReference>
<accession>C7N454</accession>
<keyword evidence="4" id="KW-0788">Thiol protease</keyword>
<dbReference type="Gene3D" id="3.90.1720.10">
    <property type="entry name" value="endopeptidase domain like (from Nostoc punctiforme)"/>
    <property type="match status" value="1"/>
</dbReference>
<dbReference type="Pfam" id="PF00877">
    <property type="entry name" value="NLPC_P60"/>
    <property type="match status" value="1"/>
</dbReference>
<dbReference type="Gene3D" id="4.10.80.30">
    <property type="entry name" value="DNA polymerase, domain 6"/>
    <property type="match status" value="1"/>
</dbReference>
<evidence type="ECO:0000256" key="1">
    <source>
        <dbReference type="ARBA" id="ARBA00007074"/>
    </source>
</evidence>